<name>A0A3B6G2J6_WHEAT</name>
<dbReference type="Gramene" id="TraesCS3B03G1497500.1">
    <property type="protein sequence ID" value="TraesCS3B03G1497500.1.CDS1"/>
    <property type="gene ID" value="TraesCS3B03G1497500"/>
</dbReference>
<evidence type="ECO:0000313" key="2">
    <source>
        <dbReference type="Proteomes" id="UP000019116"/>
    </source>
</evidence>
<protein>
    <submittedName>
        <fullName evidence="1">Uncharacterized protein</fullName>
    </submittedName>
</protein>
<dbReference type="AlphaFoldDB" id="A0A3B6G2J6"/>
<organism evidence="1">
    <name type="scientific">Triticum aestivum</name>
    <name type="common">Wheat</name>
    <dbReference type="NCBI Taxonomy" id="4565"/>
    <lineage>
        <taxon>Eukaryota</taxon>
        <taxon>Viridiplantae</taxon>
        <taxon>Streptophyta</taxon>
        <taxon>Embryophyta</taxon>
        <taxon>Tracheophyta</taxon>
        <taxon>Spermatophyta</taxon>
        <taxon>Magnoliopsida</taxon>
        <taxon>Liliopsida</taxon>
        <taxon>Poales</taxon>
        <taxon>Poaceae</taxon>
        <taxon>BOP clade</taxon>
        <taxon>Pooideae</taxon>
        <taxon>Triticodae</taxon>
        <taxon>Triticeae</taxon>
        <taxon>Triticinae</taxon>
        <taxon>Triticum</taxon>
    </lineage>
</organism>
<dbReference type="EnsemblPlants" id="TraesCS3B02G599598.1">
    <property type="protein sequence ID" value="TraesCS3B02G599598.1.cds1"/>
    <property type="gene ID" value="TraesCS3B02G599598"/>
</dbReference>
<evidence type="ECO:0000313" key="1">
    <source>
        <dbReference type="EnsemblPlants" id="TraesCS3B02G599598.1.cds1"/>
    </source>
</evidence>
<accession>A0A3B6G2J6</accession>
<keyword evidence="2" id="KW-1185">Reference proteome</keyword>
<dbReference type="Gramene" id="TraesCS3B02G599598.1">
    <property type="protein sequence ID" value="TraesCS3B02G599598.1.cds1"/>
    <property type="gene ID" value="TraesCS3B02G599598"/>
</dbReference>
<dbReference type="Gramene" id="TraesRN3B0101506600.1">
    <property type="protein sequence ID" value="TraesRN3B0101506600.1"/>
    <property type="gene ID" value="TraesRN3B0101506600"/>
</dbReference>
<reference evidence="1" key="2">
    <citation type="submission" date="2018-10" db="UniProtKB">
        <authorList>
            <consortium name="EnsemblPlants"/>
        </authorList>
    </citation>
    <scope>IDENTIFICATION</scope>
</reference>
<dbReference type="Proteomes" id="UP000019116">
    <property type="component" value="Chromosome 3B"/>
</dbReference>
<sequence>MTTGQALFNRGIQDIVDFILHHSSKSEQVSVFKLVWEKEERSRALVDRVVQAVYDHPSLASSLFSRKARVRLSDKSDPYDLREELVQATVPQVGEQYDYTSSYLMRMHMRGQRFFILLEHFVDKDMLAFIISEFVSSDFRPGSVLVTTGDELGRDGNLYNDSCIHNGLGFQTPFQKTRIQLHNTSYDGLQPSKCYMQ</sequence>
<proteinExistence type="predicted"/>
<reference evidence="1" key="1">
    <citation type="submission" date="2018-08" db="EMBL/GenBank/DDBJ databases">
        <authorList>
            <person name="Rossello M."/>
        </authorList>
    </citation>
    <scope>NUCLEOTIDE SEQUENCE [LARGE SCALE GENOMIC DNA]</scope>
    <source>
        <strain evidence="1">cv. Chinese Spring</strain>
    </source>
</reference>